<evidence type="ECO:0000313" key="2">
    <source>
        <dbReference type="Proteomes" id="UP000826212"/>
    </source>
</evidence>
<keyword evidence="1" id="KW-0378">Hydrolase</keyword>
<gene>
    <name evidence="1" type="primary">cas9</name>
    <name evidence="1" type="ORF">K4L44_07230</name>
</gene>
<keyword evidence="1" id="KW-0540">Nuclease</keyword>
<sequence>MAKILGLDLGTTSIGWALVEESHDKKCSIIQSGVRVVPLTVDEKGNFEKGKAITTNADRTLKRSARRNLQRTKLRREVLHKHLCEYGWISSETPLYEEGKDSTHRTLQIRAKAATSQISLEELAVVLFSLNKKRGYKSSRKMIQSEEGDAVDNLELVLQLQEQGITPGVFCYQKLQKDPKKTLPTFYRSDLLDELQQIWNKQKVFHDTLLSKALWSQVVESKSSKQVWDICKEPWSLEGIKIPGNKNEQKVAKYQYRSEALTQKLSLEKIAIVVSDIMGLIAKSSGYLGDISDRSKQLYMEKITVGQYLWRQIEAHPFQSIKNQVFYRQDYMDEFERIWDVQKQFYPEALTLERQKALRDIVIFYQRPLRSQKGLISRCAFEKRIVKFEKDGKQCEKEVGPRVVPKSSPLFQTAKDWQTVYNYKLVHKETKQEVSIKDYALEQRNKLQQKLSIGNSMKPAEVASFLGLDTPKKWDSPLQEMEGNKTNLKLYQIYRRIAVEEGYGHDWERRSVGDIQEELTEVFKQIGVDPKILHLDLSLEGDLFDKQPAYQLWHLLYATQDDVKVSSEDRIRYGQQNVAVKRSLHIQFGFPIVYAQWLGNIQFPLDYGSLSAKALRKILPFLQQGIGYSDACEKAGYNHSNSMTREQRDQRILEPKMEILAKNELRNPVVEKILNQVVHVVNGVIDRYGKPDIVRVELARELKKGAKERASDTSFINQRKRENEKLALELKESYNISNPTKNDIVRLRLYHELKDLAFKDIYTNTYIDKEQLFSKEIEVEHILPKARHYDDSFSNKTLSFSAFNKDKGADTPLDFLERTASGAVVDYQNRVELLYANAKISKSKRDKLLMHQEDIPENFLERDLRNTQYISREATARLQKVFRKVETSSGSITSKLREEWGIMEVMKELNLPVYRARGLVEVEERGPIDNRREVEVIREWTKRNDHRHHAMDAITVAFTTPAHIQCLNRYNALYKCRKEERVTDKNLFALYSNLKEQYVDKRGRTRTRFKAPFAYFRQEVERSLSQILVSFKAKNKVVTRNQNRYKTKEGQASQLCLTPRGPLHKETVYAQRTRWVVSEAKIGTKMTKEVIETVTKPLYRSLLLARLEANGDDPKKAFTGRNSLTKKPLIDSKTGVEVPEKVKIRSQETYFTVRKSVDKDLKLEKIVDQGTRRIIETYIAARGGDPKKALDNITNDPIWQDETKTQAITDVRIEAVKEATPIHAVNASRGREDSPSYHDLVPNDYVQTGNNHHVAIFRDADGKYHEEVVSFYEAVARVLEGVPIVRDNHPEHPDWTLQFTLKQNEMFLLPSEDFNPREIDPLDPDQRATIAKHLYRVQNISSKYYVLTHHYETTDVTRVESMLGWRFIRKRSLNGLEDWVKVRINHLGEIVQVGEYR</sequence>
<protein>
    <submittedName>
        <fullName evidence="1">Type II CRISPR RNA-guided endonuclease Cas9</fullName>
    </submittedName>
</protein>
<dbReference type="EMBL" id="CP081303">
    <property type="protein sequence ID" value="QZE15617.1"/>
    <property type="molecule type" value="Genomic_DNA"/>
</dbReference>
<accession>A0AC61NP78</accession>
<dbReference type="Proteomes" id="UP000826212">
    <property type="component" value="Chromosome"/>
</dbReference>
<name>A0AC61NP78_9BACT</name>
<keyword evidence="1" id="KW-0255">Endonuclease</keyword>
<reference evidence="1" key="1">
    <citation type="submission" date="2021-08" db="EMBL/GenBank/DDBJ databases">
        <title>Novel anaerobic bacterium isolated from sea squirt in East Sea, Republic of Korea.</title>
        <authorList>
            <person name="Nguyen T.H."/>
            <person name="Li Z."/>
            <person name="Lee Y.-J."/>
            <person name="Ko J."/>
            <person name="Kim S.-G."/>
        </authorList>
    </citation>
    <scope>NUCLEOTIDE SEQUENCE</scope>
    <source>
        <strain evidence="1">KCTC 25031</strain>
    </source>
</reference>
<keyword evidence="2" id="KW-1185">Reference proteome</keyword>
<evidence type="ECO:0000313" key="1">
    <source>
        <dbReference type="EMBL" id="QZE15617.1"/>
    </source>
</evidence>
<proteinExistence type="predicted"/>
<organism evidence="1 2">
    <name type="scientific">Halosquirtibacter laminarini</name>
    <dbReference type="NCBI Taxonomy" id="3374600"/>
    <lineage>
        <taxon>Bacteria</taxon>
        <taxon>Pseudomonadati</taxon>
        <taxon>Bacteroidota</taxon>
        <taxon>Bacteroidia</taxon>
        <taxon>Marinilabiliales</taxon>
        <taxon>Prolixibacteraceae</taxon>
        <taxon>Halosquirtibacter</taxon>
    </lineage>
</organism>